<feature type="compositionally biased region" description="Basic residues" evidence="1">
    <location>
        <begin position="122"/>
        <end position="131"/>
    </location>
</feature>
<reference evidence="2" key="1">
    <citation type="submission" date="2020-02" db="EMBL/GenBank/DDBJ databases">
        <authorList>
            <person name="Meier V. D."/>
        </authorList>
    </citation>
    <scope>NUCLEOTIDE SEQUENCE</scope>
    <source>
        <strain evidence="2">AVDCRST_MAG49</strain>
    </source>
</reference>
<dbReference type="AlphaFoldDB" id="A0A6J4V3I9"/>
<feature type="region of interest" description="Disordered" evidence="1">
    <location>
        <begin position="1"/>
        <end position="246"/>
    </location>
</feature>
<feature type="non-terminal residue" evidence="2">
    <location>
        <position position="246"/>
    </location>
</feature>
<proteinExistence type="predicted"/>
<protein>
    <submittedName>
        <fullName evidence="2">Uncharacterized protein</fullName>
    </submittedName>
</protein>
<organism evidence="2">
    <name type="scientific">uncultured Thermomicrobiales bacterium</name>
    <dbReference type="NCBI Taxonomy" id="1645740"/>
    <lineage>
        <taxon>Bacteria</taxon>
        <taxon>Pseudomonadati</taxon>
        <taxon>Thermomicrobiota</taxon>
        <taxon>Thermomicrobia</taxon>
        <taxon>Thermomicrobiales</taxon>
        <taxon>environmental samples</taxon>
    </lineage>
</organism>
<feature type="compositionally biased region" description="Gly residues" evidence="1">
    <location>
        <begin position="1"/>
        <end position="12"/>
    </location>
</feature>
<dbReference type="EMBL" id="CADCWG010000222">
    <property type="protein sequence ID" value="CAA9568457.1"/>
    <property type="molecule type" value="Genomic_DNA"/>
</dbReference>
<feature type="compositionally biased region" description="Basic and acidic residues" evidence="1">
    <location>
        <begin position="72"/>
        <end position="81"/>
    </location>
</feature>
<feature type="compositionally biased region" description="Low complexity" evidence="1">
    <location>
        <begin position="231"/>
        <end position="240"/>
    </location>
</feature>
<feature type="compositionally biased region" description="Low complexity" evidence="1">
    <location>
        <begin position="182"/>
        <end position="192"/>
    </location>
</feature>
<evidence type="ECO:0000313" key="2">
    <source>
        <dbReference type="EMBL" id="CAA9568457.1"/>
    </source>
</evidence>
<feature type="compositionally biased region" description="Low complexity" evidence="1">
    <location>
        <begin position="34"/>
        <end position="43"/>
    </location>
</feature>
<feature type="compositionally biased region" description="Basic and acidic residues" evidence="1">
    <location>
        <begin position="150"/>
        <end position="159"/>
    </location>
</feature>
<feature type="non-terminal residue" evidence="2">
    <location>
        <position position="1"/>
    </location>
</feature>
<name>A0A6J4V3I9_9BACT</name>
<accession>A0A6J4V3I9</accession>
<feature type="compositionally biased region" description="Low complexity" evidence="1">
    <location>
        <begin position="13"/>
        <end position="23"/>
    </location>
</feature>
<sequence>GADFGVGRGVVGGLRRAVRPLPVRDARPRRRAGGNRPRVPAAGCFTSASPSEFPQAPLRRRPAQPAGPADPGDDRVVEDGRSPLVNSGEAPIGSPLARARRTAAHPEEGRRGRAHPGPAGRVCRRRGGPRPRRADPQPPRPAPPGRARHQGADAGERRRGLGLAGGPAGGGPRLPGGRRRGAAPPGARSRAGGRLRGPGRRDPAGGGGRRPHRGGASPVAPRQRRRPARPPRAVAGAAGPRGRRPA</sequence>
<feature type="compositionally biased region" description="Gly residues" evidence="1">
    <location>
        <begin position="162"/>
        <end position="174"/>
    </location>
</feature>
<evidence type="ECO:0000256" key="1">
    <source>
        <dbReference type="SAM" id="MobiDB-lite"/>
    </source>
</evidence>
<gene>
    <name evidence="2" type="ORF">AVDCRST_MAG49-3329</name>
</gene>